<evidence type="ECO:0000256" key="1">
    <source>
        <dbReference type="SAM" id="SignalP"/>
    </source>
</evidence>
<sequence>MQNNSLFLALFIAILLVSVVKSNEDYDEDDDDNDAVDEHPMVSSATEMVVEFLSKFEALSSSSADVGSFMERISLSGFALLKLAFPIGSLVASSLHIATKPESDEYRALIKLRDTMDRKFEEISRTITVAGKVIAMDSQIQDYINNVRVPAKNLHQQMALFWNPAVEKLSADVEAFKQDCYYSPQRHGTPLGILNYIHVHTVQHCHGLSPQQITLLAQFVPLLRAIRMQLTSKFAKEQFGEFTPDLNIWFTDLGKNTAIRVLKKMEESVGTSKTYDSADEALSLVISILKETGIEPRQNSMCLLQDIITGKNYHRKAIEELENIIRFDVLEMMVFGSVCANITFEGLKSRMNWFQNELFANAKAIVDNVKAYIPIELDNSFPKIEIGVVKTTISEMQLKMPVTDNSTITETMNKVFNDLNEFGNRKYVRQGFVGTNMQNETDFAMRCAPENCFSILNFTGLHIVVTRFDTDIEEVRAINAYDWIYKIGPKGFSNASFVWGFINTNYNEGKVSDLFKKLEHKLFKLTNDDLYRSVVFLRDSGSSQCGVKAALRPHKIEDYAAVGSVYYYFKGSFWHYCQNYFVFFFT</sequence>
<feature type="signal peptide" evidence="1">
    <location>
        <begin position="1"/>
        <end position="22"/>
    </location>
</feature>
<dbReference type="AlphaFoldDB" id="A0A914HRN8"/>
<accession>A0A914HRN8</accession>
<keyword evidence="1" id="KW-0732">Signal</keyword>
<protein>
    <submittedName>
        <fullName evidence="3">Uncharacterized protein</fullName>
    </submittedName>
</protein>
<evidence type="ECO:0000313" key="2">
    <source>
        <dbReference type="Proteomes" id="UP000887572"/>
    </source>
</evidence>
<proteinExistence type="predicted"/>
<keyword evidence="2" id="KW-1185">Reference proteome</keyword>
<organism evidence="2 3">
    <name type="scientific">Globodera rostochiensis</name>
    <name type="common">Golden nematode worm</name>
    <name type="synonym">Heterodera rostochiensis</name>
    <dbReference type="NCBI Taxonomy" id="31243"/>
    <lineage>
        <taxon>Eukaryota</taxon>
        <taxon>Metazoa</taxon>
        <taxon>Ecdysozoa</taxon>
        <taxon>Nematoda</taxon>
        <taxon>Chromadorea</taxon>
        <taxon>Rhabditida</taxon>
        <taxon>Tylenchina</taxon>
        <taxon>Tylenchomorpha</taxon>
        <taxon>Tylenchoidea</taxon>
        <taxon>Heteroderidae</taxon>
        <taxon>Heteroderinae</taxon>
        <taxon>Globodera</taxon>
    </lineage>
</organism>
<name>A0A914HRN8_GLORO</name>
<feature type="chain" id="PRO_5036720481" evidence="1">
    <location>
        <begin position="23"/>
        <end position="586"/>
    </location>
</feature>
<dbReference type="Proteomes" id="UP000887572">
    <property type="component" value="Unplaced"/>
</dbReference>
<dbReference type="WBParaSite" id="Gr19_v10_g3092.t1">
    <property type="protein sequence ID" value="Gr19_v10_g3092.t1"/>
    <property type="gene ID" value="Gr19_v10_g3092"/>
</dbReference>
<reference evidence="3" key="1">
    <citation type="submission" date="2022-11" db="UniProtKB">
        <authorList>
            <consortium name="WormBaseParasite"/>
        </authorList>
    </citation>
    <scope>IDENTIFICATION</scope>
</reference>
<evidence type="ECO:0000313" key="3">
    <source>
        <dbReference type="WBParaSite" id="Gr19_v10_g3092.t1"/>
    </source>
</evidence>